<dbReference type="PANTHER" id="PTHR46890:SF48">
    <property type="entry name" value="RNA-DIRECTED DNA POLYMERASE"/>
    <property type="match status" value="1"/>
</dbReference>
<dbReference type="PANTHER" id="PTHR46890">
    <property type="entry name" value="NON-LTR RETROLELEMENT REVERSE TRANSCRIPTASE-LIKE PROTEIN-RELATED"/>
    <property type="match status" value="1"/>
</dbReference>
<protein>
    <submittedName>
        <fullName evidence="1">PREDICTED: reverse mRNAase</fullName>
    </submittedName>
</protein>
<organism evidence="1 2">
    <name type="scientific">Prunus dulcis</name>
    <name type="common">Almond</name>
    <name type="synonym">Amygdalus dulcis</name>
    <dbReference type="NCBI Taxonomy" id="3755"/>
    <lineage>
        <taxon>Eukaryota</taxon>
        <taxon>Viridiplantae</taxon>
        <taxon>Streptophyta</taxon>
        <taxon>Embryophyta</taxon>
        <taxon>Tracheophyta</taxon>
        <taxon>Spermatophyta</taxon>
        <taxon>Magnoliopsida</taxon>
        <taxon>eudicotyledons</taxon>
        <taxon>Gunneridae</taxon>
        <taxon>Pentapetalae</taxon>
        <taxon>rosids</taxon>
        <taxon>fabids</taxon>
        <taxon>Rosales</taxon>
        <taxon>Rosaceae</taxon>
        <taxon>Amygdaloideae</taxon>
        <taxon>Amygdaleae</taxon>
        <taxon>Prunus</taxon>
    </lineage>
</organism>
<dbReference type="EMBL" id="CABIKO010000084">
    <property type="protein sequence ID" value="VVA24596.1"/>
    <property type="molecule type" value="Genomic_DNA"/>
</dbReference>
<name>A0A5E4F9P9_PRUDU</name>
<reference evidence="2" key="1">
    <citation type="journal article" date="2020" name="Plant J.">
        <title>Transposons played a major role in the diversification between the closely related almond and peach genomes: results from the almond genome sequence.</title>
        <authorList>
            <person name="Alioto T."/>
            <person name="Alexiou K.G."/>
            <person name="Bardil A."/>
            <person name="Barteri F."/>
            <person name="Castanera R."/>
            <person name="Cruz F."/>
            <person name="Dhingra A."/>
            <person name="Duval H."/>
            <person name="Fernandez I Marti A."/>
            <person name="Frias L."/>
            <person name="Galan B."/>
            <person name="Garcia J.L."/>
            <person name="Howad W."/>
            <person name="Gomez-Garrido J."/>
            <person name="Gut M."/>
            <person name="Julca I."/>
            <person name="Morata J."/>
            <person name="Puigdomenech P."/>
            <person name="Ribeca P."/>
            <person name="Rubio Cabetas M.J."/>
            <person name="Vlasova A."/>
            <person name="Wirthensohn M."/>
            <person name="Garcia-Mas J."/>
            <person name="Gabaldon T."/>
            <person name="Casacuberta J.M."/>
            <person name="Arus P."/>
        </authorList>
    </citation>
    <scope>NUCLEOTIDE SEQUENCE [LARGE SCALE GENOMIC DNA]</scope>
    <source>
        <strain evidence="2">cv. Texas</strain>
    </source>
</reference>
<proteinExistence type="predicted"/>
<dbReference type="InParanoid" id="A0A5E4F9P9"/>
<dbReference type="Proteomes" id="UP000327085">
    <property type="component" value="Chromosome 4"/>
</dbReference>
<gene>
    <name evidence="1" type="ORF">ALMOND_2B003891</name>
</gene>
<evidence type="ECO:0000313" key="1">
    <source>
        <dbReference type="EMBL" id="VVA24596.1"/>
    </source>
</evidence>
<accession>A0A5E4F9P9</accession>
<dbReference type="AlphaFoldDB" id="A0A5E4F9P9"/>
<dbReference type="Gramene" id="VVA24596">
    <property type="protein sequence ID" value="VVA24596"/>
    <property type="gene ID" value="Prudul26B003891"/>
</dbReference>
<dbReference type="OMA" id="CQETITH"/>
<evidence type="ECO:0000313" key="2">
    <source>
        <dbReference type="Proteomes" id="UP000327085"/>
    </source>
</evidence>
<sequence length="196" mass="22322">MVEKLKDCQGSLQRWNKDSVGRGRINKLKGILDEGGVWRTSREDIGDVFCDYFQGLFATMGSCGFDDILEAVQLVVTREMNARLLLHFRRKELEKALGQMFPTKSPGMDGMPALFYQKYWRVVGDDVTDLCLNILNGRDSVQTINHTLLTLIPKTKCPAQVTEYRPINLCTVLYKIISKTLVNRMKQIVPAIISNY</sequence>
<dbReference type="InterPro" id="IPR052343">
    <property type="entry name" value="Retrotransposon-Effector_Assoc"/>
</dbReference>